<proteinExistence type="predicted"/>
<evidence type="ECO:0000313" key="1">
    <source>
        <dbReference type="EMBL" id="KCW70979.1"/>
    </source>
</evidence>
<dbReference type="Gramene" id="KCW70979">
    <property type="protein sequence ID" value="KCW70979"/>
    <property type="gene ID" value="EUGRSUZ_F04088"/>
</dbReference>
<gene>
    <name evidence="1" type="ORF">EUGRSUZ_F04088</name>
</gene>
<sequence length="114" mass="13229">MACQEVTLTGRCLSFFSSFFPDPSSNLQVYLPFDGCPLTVYDNVHARTRTSRVTGNHRDSPPFWTAHAERDIQLRFNVNTPRTKRGSIGKIQRKAIIRWTKKQHNTHRSLDLRQ</sequence>
<accession>A0A059BYE3</accession>
<dbReference type="AlphaFoldDB" id="A0A059BYE3"/>
<dbReference type="EMBL" id="KK198758">
    <property type="protein sequence ID" value="KCW70979.1"/>
    <property type="molecule type" value="Genomic_DNA"/>
</dbReference>
<reference evidence="1" key="1">
    <citation type="submission" date="2013-07" db="EMBL/GenBank/DDBJ databases">
        <title>The genome of Eucalyptus grandis.</title>
        <authorList>
            <person name="Schmutz J."/>
            <person name="Hayes R."/>
            <person name="Myburg A."/>
            <person name="Tuskan G."/>
            <person name="Grattapaglia D."/>
            <person name="Rokhsar D.S."/>
        </authorList>
    </citation>
    <scope>NUCLEOTIDE SEQUENCE</scope>
    <source>
        <tissue evidence="1">Leaf extractions</tissue>
    </source>
</reference>
<organism evidence="1">
    <name type="scientific">Eucalyptus grandis</name>
    <name type="common">Flooded gum</name>
    <dbReference type="NCBI Taxonomy" id="71139"/>
    <lineage>
        <taxon>Eukaryota</taxon>
        <taxon>Viridiplantae</taxon>
        <taxon>Streptophyta</taxon>
        <taxon>Embryophyta</taxon>
        <taxon>Tracheophyta</taxon>
        <taxon>Spermatophyta</taxon>
        <taxon>Magnoliopsida</taxon>
        <taxon>eudicotyledons</taxon>
        <taxon>Gunneridae</taxon>
        <taxon>Pentapetalae</taxon>
        <taxon>rosids</taxon>
        <taxon>malvids</taxon>
        <taxon>Myrtales</taxon>
        <taxon>Myrtaceae</taxon>
        <taxon>Myrtoideae</taxon>
        <taxon>Eucalypteae</taxon>
        <taxon>Eucalyptus</taxon>
    </lineage>
</organism>
<name>A0A059BYE3_EUCGR</name>
<protein>
    <submittedName>
        <fullName evidence="1">Uncharacterized protein</fullName>
    </submittedName>
</protein>
<dbReference type="InParanoid" id="A0A059BYE3"/>